<dbReference type="GO" id="GO:0016787">
    <property type="term" value="F:hydrolase activity"/>
    <property type="evidence" value="ECO:0007669"/>
    <property type="project" value="UniProtKB-KW"/>
</dbReference>
<reference evidence="6" key="1">
    <citation type="submission" date="2018-12" db="EMBL/GenBank/DDBJ databases">
        <authorList>
            <person name="Will S."/>
            <person name="Neumann-Schaal M."/>
            <person name="Henke P."/>
        </authorList>
    </citation>
    <scope>NUCLEOTIDE SEQUENCE</scope>
    <source>
        <strain evidence="6">PCC 7102</strain>
    </source>
</reference>
<dbReference type="Pfam" id="PF01934">
    <property type="entry name" value="HepT-like"/>
    <property type="match status" value="1"/>
</dbReference>
<dbReference type="AlphaFoldDB" id="A0A433VP64"/>
<dbReference type="PANTHER" id="PTHR34139">
    <property type="entry name" value="UPF0331 PROTEIN MJ0127"/>
    <property type="match status" value="1"/>
</dbReference>
<dbReference type="GO" id="GO:0004540">
    <property type="term" value="F:RNA nuclease activity"/>
    <property type="evidence" value="ECO:0007669"/>
    <property type="project" value="InterPro"/>
</dbReference>
<organism evidence="6 7">
    <name type="scientific">Dulcicalothrix desertica PCC 7102</name>
    <dbReference type="NCBI Taxonomy" id="232991"/>
    <lineage>
        <taxon>Bacteria</taxon>
        <taxon>Bacillati</taxon>
        <taxon>Cyanobacteriota</taxon>
        <taxon>Cyanophyceae</taxon>
        <taxon>Nostocales</taxon>
        <taxon>Calotrichaceae</taxon>
        <taxon>Dulcicalothrix</taxon>
    </lineage>
</organism>
<dbReference type="EMBL" id="RSCL01000004">
    <property type="protein sequence ID" value="RUT07887.1"/>
    <property type="molecule type" value="Genomic_DNA"/>
</dbReference>
<keyword evidence="4" id="KW-0547">Nucleotide-binding</keyword>
<keyword evidence="1" id="KW-0597">Phosphoprotein</keyword>
<evidence type="ECO:0000256" key="2">
    <source>
        <dbReference type="ARBA" id="ARBA00022649"/>
    </source>
</evidence>
<evidence type="ECO:0000256" key="4">
    <source>
        <dbReference type="ARBA" id="ARBA00022741"/>
    </source>
</evidence>
<keyword evidence="3" id="KW-0540">Nuclease</keyword>
<evidence type="ECO:0000256" key="5">
    <source>
        <dbReference type="ARBA" id="ARBA00022801"/>
    </source>
</evidence>
<dbReference type="OrthoDB" id="9810538at2"/>
<proteinExistence type="predicted"/>
<comment type="caution">
    <text evidence="6">The sequence shown here is derived from an EMBL/GenBank/DDBJ whole genome shotgun (WGS) entry which is preliminary data.</text>
</comment>
<evidence type="ECO:0000313" key="7">
    <source>
        <dbReference type="Proteomes" id="UP000271624"/>
    </source>
</evidence>
<dbReference type="PANTHER" id="PTHR34139:SF1">
    <property type="entry name" value="RNASE MJ1380-RELATED"/>
    <property type="match status" value="1"/>
</dbReference>
<dbReference type="InterPro" id="IPR008201">
    <property type="entry name" value="HepT-like"/>
</dbReference>
<dbReference type="GO" id="GO:0000166">
    <property type="term" value="F:nucleotide binding"/>
    <property type="evidence" value="ECO:0007669"/>
    <property type="project" value="UniProtKB-KW"/>
</dbReference>
<evidence type="ECO:0000256" key="3">
    <source>
        <dbReference type="ARBA" id="ARBA00022722"/>
    </source>
</evidence>
<keyword evidence="7" id="KW-1185">Reference proteome</keyword>
<protein>
    <submittedName>
        <fullName evidence="6">DUF86 domain-containing protein</fullName>
    </submittedName>
</protein>
<dbReference type="InterPro" id="IPR051813">
    <property type="entry name" value="HepT_RNase_toxin"/>
</dbReference>
<accession>A0A433VP64</accession>
<name>A0A433VP64_9CYAN</name>
<dbReference type="Proteomes" id="UP000271624">
    <property type="component" value="Unassembled WGS sequence"/>
</dbReference>
<gene>
    <name evidence="6" type="ORF">DSM106972_021470</name>
</gene>
<reference evidence="6" key="2">
    <citation type="journal article" date="2019" name="Genome Biol. Evol.">
        <title>Day and night: Metabolic profiles and evolutionary relationships of six axenic non-marine cyanobacteria.</title>
        <authorList>
            <person name="Will S.E."/>
            <person name="Henke P."/>
            <person name="Boedeker C."/>
            <person name="Huang S."/>
            <person name="Brinkmann H."/>
            <person name="Rohde M."/>
            <person name="Jarek M."/>
            <person name="Friedl T."/>
            <person name="Seufert S."/>
            <person name="Schumacher M."/>
            <person name="Overmann J."/>
            <person name="Neumann-Schaal M."/>
            <person name="Petersen J."/>
        </authorList>
    </citation>
    <scope>NUCLEOTIDE SEQUENCE [LARGE SCALE GENOMIC DNA]</scope>
    <source>
        <strain evidence="6">PCC 7102</strain>
    </source>
</reference>
<keyword evidence="2" id="KW-1277">Toxin-antitoxin system</keyword>
<sequence length="115" mass="13370">MPSRKLKQRIQDILDIGAEIEAFTQDMSFTDFQQDTRTIKAVLYNVAVIGEAAASLMPEAEVDYPEIPWVDIRGLRNIVIHEYFRVNIEIIWETIQRDLPPLLEQLQELQSRLNS</sequence>
<dbReference type="GO" id="GO:0110001">
    <property type="term" value="C:toxin-antitoxin complex"/>
    <property type="evidence" value="ECO:0007669"/>
    <property type="project" value="InterPro"/>
</dbReference>
<evidence type="ECO:0000313" key="6">
    <source>
        <dbReference type="EMBL" id="RUT07887.1"/>
    </source>
</evidence>
<keyword evidence="5" id="KW-0378">Hydrolase</keyword>
<dbReference type="RefSeq" id="WP_127080732.1">
    <property type="nucleotide sequence ID" value="NZ_RSCL01000004.1"/>
</dbReference>
<evidence type="ECO:0000256" key="1">
    <source>
        <dbReference type="ARBA" id="ARBA00022553"/>
    </source>
</evidence>